<feature type="non-terminal residue" evidence="1">
    <location>
        <position position="1"/>
    </location>
</feature>
<name>A0AAE1D280_9GAST</name>
<organism evidence="1 2">
    <name type="scientific">Elysia crispata</name>
    <name type="common">lettuce slug</name>
    <dbReference type="NCBI Taxonomy" id="231223"/>
    <lineage>
        <taxon>Eukaryota</taxon>
        <taxon>Metazoa</taxon>
        <taxon>Spiralia</taxon>
        <taxon>Lophotrochozoa</taxon>
        <taxon>Mollusca</taxon>
        <taxon>Gastropoda</taxon>
        <taxon>Heterobranchia</taxon>
        <taxon>Euthyneura</taxon>
        <taxon>Panpulmonata</taxon>
        <taxon>Sacoglossa</taxon>
        <taxon>Placobranchoidea</taxon>
        <taxon>Plakobranchidae</taxon>
        <taxon>Elysia</taxon>
    </lineage>
</organism>
<evidence type="ECO:0000313" key="2">
    <source>
        <dbReference type="Proteomes" id="UP001283361"/>
    </source>
</evidence>
<sequence>RYKTVKAECSVQNKPRDYESKCSSRLLNLLIIYRNQSCVGVDAAIIPNIMARTASFGILCFLLMVQMTTVTICE</sequence>
<accession>A0AAE1D280</accession>
<dbReference type="EMBL" id="JAWDGP010005729">
    <property type="protein sequence ID" value="KAK3753004.1"/>
    <property type="molecule type" value="Genomic_DNA"/>
</dbReference>
<reference evidence="1" key="1">
    <citation type="journal article" date="2023" name="G3 (Bethesda)">
        <title>A reference genome for the long-term kleptoplast-retaining sea slug Elysia crispata morphotype clarki.</title>
        <authorList>
            <person name="Eastman K.E."/>
            <person name="Pendleton A.L."/>
            <person name="Shaikh M.A."/>
            <person name="Suttiyut T."/>
            <person name="Ogas R."/>
            <person name="Tomko P."/>
            <person name="Gavelis G."/>
            <person name="Widhalm J.R."/>
            <person name="Wisecaver J.H."/>
        </authorList>
    </citation>
    <scope>NUCLEOTIDE SEQUENCE</scope>
    <source>
        <strain evidence="1">ECLA1</strain>
    </source>
</reference>
<dbReference type="AlphaFoldDB" id="A0AAE1D280"/>
<proteinExistence type="predicted"/>
<comment type="caution">
    <text evidence="1">The sequence shown here is derived from an EMBL/GenBank/DDBJ whole genome shotgun (WGS) entry which is preliminary data.</text>
</comment>
<protein>
    <submittedName>
        <fullName evidence="1">Uncharacterized protein</fullName>
    </submittedName>
</protein>
<dbReference type="Proteomes" id="UP001283361">
    <property type="component" value="Unassembled WGS sequence"/>
</dbReference>
<evidence type="ECO:0000313" key="1">
    <source>
        <dbReference type="EMBL" id="KAK3753004.1"/>
    </source>
</evidence>
<gene>
    <name evidence="1" type="ORF">RRG08_048208</name>
</gene>
<keyword evidence="2" id="KW-1185">Reference proteome</keyword>